<reference evidence="2 3" key="1">
    <citation type="submission" date="2024-01" db="EMBL/GenBank/DDBJ databases">
        <title>The genomes of 5 underutilized Papilionoideae crops provide insights into root nodulation and disease resistanc.</title>
        <authorList>
            <person name="Jiang F."/>
        </authorList>
    </citation>
    <scope>NUCLEOTIDE SEQUENCE [LARGE SCALE GENOMIC DNA]</scope>
    <source>
        <strain evidence="2">DUOXIRENSHENG_FW03</strain>
        <tissue evidence="2">Leaves</tissue>
    </source>
</reference>
<feature type="compositionally biased region" description="Gly residues" evidence="1">
    <location>
        <begin position="53"/>
        <end position="62"/>
    </location>
</feature>
<accession>A0AAN9XU47</accession>
<organism evidence="2 3">
    <name type="scientific">Psophocarpus tetragonolobus</name>
    <name type="common">Winged bean</name>
    <name type="synonym">Dolichos tetragonolobus</name>
    <dbReference type="NCBI Taxonomy" id="3891"/>
    <lineage>
        <taxon>Eukaryota</taxon>
        <taxon>Viridiplantae</taxon>
        <taxon>Streptophyta</taxon>
        <taxon>Embryophyta</taxon>
        <taxon>Tracheophyta</taxon>
        <taxon>Spermatophyta</taxon>
        <taxon>Magnoliopsida</taxon>
        <taxon>eudicotyledons</taxon>
        <taxon>Gunneridae</taxon>
        <taxon>Pentapetalae</taxon>
        <taxon>rosids</taxon>
        <taxon>fabids</taxon>
        <taxon>Fabales</taxon>
        <taxon>Fabaceae</taxon>
        <taxon>Papilionoideae</taxon>
        <taxon>50 kb inversion clade</taxon>
        <taxon>NPAAA clade</taxon>
        <taxon>indigoferoid/millettioid clade</taxon>
        <taxon>Phaseoleae</taxon>
        <taxon>Psophocarpus</taxon>
    </lineage>
</organism>
<evidence type="ECO:0000313" key="3">
    <source>
        <dbReference type="Proteomes" id="UP001386955"/>
    </source>
</evidence>
<evidence type="ECO:0000256" key="1">
    <source>
        <dbReference type="SAM" id="MobiDB-lite"/>
    </source>
</evidence>
<sequence length="205" mass="22592">MEFVGPSEHILGKKEYITIVGSDSECPTYNGVKVENLGSTMQWRQLGQKKGGKGVGRGVKGGNKGEKSKHKVANGSKKRLFVVYSEDSNQKWLRIEKNVSVVANRVWEMSKKLGIYDEDEVKMVERLVELELKDKKQGSGEAQKADAILNLDFAQEEIGEQNGRLGPMSQLEAIGNLNKNCNSNFCCTFNKGGPAMVYSIASTQA</sequence>
<comment type="caution">
    <text evidence="2">The sequence shown here is derived from an EMBL/GenBank/DDBJ whole genome shotgun (WGS) entry which is preliminary data.</text>
</comment>
<evidence type="ECO:0000313" key="2">
    <source>
        <dbReference type="EMBL" id="KAK7410355.1"/>
    </source>
</evidence>
<feature type="region of interest" description="Disordered" evidence="1">
    <location>
        <begin position="46"/>
        <end position="71"/>
    </location>
</feature>
<keyword evidence="3" id="KW-1185">Reference proteome</keyword>
<proteinExistence type="predicted"/>
<name>A0AAN9XU47_PSOTE</name>
<dbReference type="AlphaFoldDB" id="A0AAN9XU47"/>
<dbReference type="EMBL" id="JAYMYS010000001">
    <property type="protein sequence ID" value="KAK7410355.1"/>
    <property type="molecule type" value="Genomic_DNA"/>
</dbReference>
<dbReference type="Proteomes" id="UP001386955">
    <property type="component" value="Unassembled WGS sequence"/>
</dbReference>
<gene>
    <name evidence="2" type="ORF">VNO78_01076</name>
</gene>
<protein>
    <submittedName>
        <fullName evidence="2">Uncharacterized protein</fullName>
    </submittedName>
</protein>